<keyword evidence="4" id="KW-1185">Reference proteome</keyword>
<comment type="caution">
    <text evidence="3">The sequence shown here is derived from an EMBL/GenBank/DDBJ whole genome shotgun (WGS) entry which is preliminary data.</text>
</comment>
<feature type="chain" id="PRO_5045716267" evidence="2">
    <location>
        <begin position="22"/>
        <end position="321"/>
    </location>
</feature>
<dbReference type="SUPFAM" id="SSF53850">
    <property type="entry name" value="Periplasmic binding protein-like II"/>
    <property type="match status" value="1"/>
</dbReference>
<gene>
    <name evidence="3" type="ORF">JHL22_14755</name>
</gene>
<sequence length="321" mass="34693">MNIMRAAVVTVGTLLSFNCFATNSVDYPKESIRMIMPYTPGGGADSLGRLMASKLIDTLKQQVIVENKPGANTMIATDYVANQKPDGYTILYASSSLTINPHIYKVRYDAEKDFAPVALLADIPLVMVTNKNSPYQSIQDVIEQAKVKEKGLTYGSYGQGSAAHLAGAMFQNMTGTEILHIPFKGSSPALVAVMGNHIDIGIVSLESALESIKSGEIKALGVFSKERVNSLQEVPAVTEIVPGCITVGWNAVVAPAGTKPEIVKILNEAINKTLQTPELTAFFTNQGTVPALYSPEKFAEIIRAENKKWGELVKETNLRIE</sequence>
<protein>
    <submittedName>
        <fullName evidence="3">Tripartite tricarboxylate transporter substrate binding protein</fullName>
    </submittedName>
</protein>
<evidence type="ECO:0000256" key="1">
    <source>
        <dbReference type="ARBA" id="ARBA00006987"/>
    </source>
</evidence>
<name>A0ABS1EHK4_9BURK</name>
<dbReference type="Pfam" id="PF03401">
    <property type="entry name" value="TctC"/>
    <property type="match status" value="1"/>
</dbReference>
<dbReference type="PANTHER" id="PTHR42928">
    <property type="entry name" value="TRICARBOXYLATE-BINDING PROTEIN"/>
    <property type="match status" value="1"/>
</dbReference>
<comment type="similarity">
    <text evidence="1">Belongs to the UPF0065 (bug) family.</text>
</comment>
<reference evidence="3 4" key="1">
    <citation type="submission" date="2020-12" db="EMBL/GenBank/DDBJ databases">
        <authorList>
            <person name="Lu T."/>
            <person name="Wang Q."/>
            <person name="Han X."/>
        </authorList>
    </citation>
    <scope>NUCLEOTIDE SEQUENCE [LARGE SCALE GENOMIC DNA]</scope>
    <source>
        <strain evidence="3 4">WQ 585</strain>
    </source>
</reference>
<evidence type="ECO:0000313" key="3">
    <source>
        <dbReference type="EMBL" id="MBK1782474.1"/>
    </source>
</evidence>
<keyword evidence="2" id="KW-0732">Signal</keyword>
<proteinExistence type="inferred from homology"/>
<feature type="signal peptide" evidence="2">
    <location>
        <begin position="1"/>
        <end position="21"/>
    </location>
</feature>
<evidence type="ECO:0000313" key="4">
    <source>
        <dbReference type="Proteomes" id="UP000635316"/>
    </source>
</evidence>
<organism evidence="3 4">
    <name type="scientific">Advenella mandrilli</name>
    <dbReference type="NCBI Taxonomy" id="2800330"/>
    <lineage>
        <taxon>Bacteria</taxon>
        <taxon>Pseudomonadati</taxon>
        <taxon>Pseudomonadota</taxon>
        <taxon>Betaproteobacteria</taxon>
        <taxon>Burkholderiales</taxon>
        <taxon>Alcaligenaceae</taxon>
    </lineage>
</organism>
<dbReference type="InterPro" id="IPR005064">
    <property type="entry name" value="BUG"/>
</dbReference>
<dbReference type="PANTHER" id="PTHR42928:SF5">
    <property type="entry name" value="BLR1237 PROTEIN"/>
    <property type="match status" value="1"/>
</dbReference>
<dbReference type="CDD" id="cd13578">
    <property type="entry name" value="PBP2_Bug27"/>
    <property type="match status" value="1"/>
</dbReference>
<dbReference type="Gene3D" id="3.40.190.150">
    <property type="entry name" value="Bordetella uptake gene, domain 1"/>
    <property type="match status" value="1"/>
</dbReference>
<accession>A0ABS1EHK4</accession>
<dbReference type="InterPro" id="IPR042100">
    <property type="entry name" value="Bug_dom1"/>
</dbReference>
<evidence type="ECO:0000256" key="2">
    <source>
        <dbReference type="SAM" id="SignalP"/>
    </source>
</evidence>
<dbReference type="RefSeq" id="WP_200239170.1">
    <property type="nucleotide sequence ID" value="NZ_JAENGP010000021.1"/>
</dbReference>
<dbReference type="PIRSF" id="PIRSF017082">
    <property type="entry name" value="YflP"/>
    <property type="match status" value="1"/>
</dbReference>
<dbReference type="EMBL" id="JAENGP010000021">
    <property type="protein sequence ID" value="MBK1782474.1"/>
    <property type="molecule type" value="Genomic_DNA"/>
</dbReference>
<dbReference type="Proteomes" id="UP000635316">
    <property type="component" value="Unassembled WGS sequence"/>
</dbReference>
<dbReference type="Gene3D" id="3.40.190.10">
    <property type="entry name" value="Periplasmic binding protein-like II"/>
    <property type="match status" value="1"/>
</dbReference>